<dbReference type="KEGG" id="saqu:EJC51_02960"/>
<evidence type="ECO:0000313" key="2">
    <source>
        <dbReference type="Proteomes" id="UP000280197"/>
    </source>
</evidence>
<name>A0A3S5HMH9_9ACTN</name>
<protein>
    <submittedName>
        <fullName evidence="1">Uncharacterized protein</fullName>
    </submittedName>
</protein>
<evidence type="ECO:0000313" key="1">
    <source>
        <dbReference type="EMBL" id="AZP15159.1"/>
    </source>
</evidence>
<proteinExistence type="predicted"/>
<keyword evidence="2" id="KW-1185">Reference proteome</keyword>
<accession>A0A3S5HMH9</accession>
<organism evidence="1 2">
    <name type="scientific">Streptomyces aquilus</name>
    <dbReference type="NCBI Taxonomy" id="2548456"/>
    <lineage>
        <taxon>Bacteria</taxon>
        <taxon>Bacillati</taxon>
        <taxon>Actinomycetota</taxon>
        <taxon>Actinomycetes</taxon>
        <taxon>Kitasatosporales</taxon>
        <taxon>Streptomycetaceae</taxon>
        <taxon>Streptomyces</taxon>
    </lineage>
</organism>
<gene>
    <name evidence="1" type="ORF">EJC51_02960</name>
</gene>
<dbReference type="RefSeq" id="WP_126269544.1">
    <property type="nucleotide sequence ID" value="NZ_CP034463.1"/>
</dbReference>
<sequence>MTETGTPLAEADYLGATARELSEKRAGAKVAAGISQKTLFQRRGRIILRPDLLVLTGWSDNDDLTLTRADITAAETRFTHLYGRFLGDLLNAGQPLILTTTHASADEVYLLINHRGFLETTDDRAWAQRIAQWRRG</sequence>
<reference evidence="1 2" key="1">
    <citation type="submission" date="2018-12" db="EMBL/GenBank/DDBJ databases">
        <authorList>
            <person name="Li K."/>
        </authorList>
    </citation>
    <scope>NUCLEOTIDE SEQUENCE [LARGE SCALE GENOMIC DNA]</scope>
    <source>
        <strain evidence="2">CR22</strain>
    </source>
</reference>
<dbReference type="AlphaFoldDB" id="A0A3S5HMH9"/>
<dbReference type="EMBL" id="CP034463">
    <property type="protein sequence ID" value="AZP15159.1"/>
    <property type="molecule type" value="Genomic_DNA"/>
</dbReference>
<dbReference type="Proteomes" id="UP000280197">
    <property type="component" value="Chromosome"/>
</dbReference>